<reference evidence="1 2" key="1">
    <citation type="journal article" date="2017" name="PLoS Biol.">
        <title>The sea cucumber genome provides insights into morphological evolution and visceral regeneration.</title>
        <authorList>
            <person name="Zhang X."/>
            <person name="Sun L."/>
            <person name="Yuan J."/>
            <person name="Sun Y."/>
            <person name="Gao Y."/>
            <person name="Zhang L."/>
            <person name="Li S."/>
            <person name="Dai H."/>
            <person name="Hamel J.F."/>
            <person name="Liu C."/>
            <person name="Yu Y."/>
            <person name="Liu S."/>
            <person name="Lin W."/>
            <person name="Guo K."/>
            <person name="Jin S."/>
            <person name="Xu P."/>
            <person name="Storey K.B."/>
            <person name="Huan P."/>
            <person name="Zhang T."/>
            <person name="Zhou Y."/>
            <person name="Zhang J."/>
            <person name="Lin C."/>
            <person name="Li X."/>
            <person name="Xing L."/>
            <person name="Huo D."/>
            <person name="Sun M."/>
            <person name="Wang L."/>
            <person name="Mercier A."/>
            <person name="Li F."/>
            <person name="Yang H."/>
            <person name="Xiang J."/>
        </authorList>
    </citation>
    <scope>NUCLEOTIDE SEQUENCE [LARGE SCALE GENOMIC DNA]</scope>
    <source>
        <strain evidence="1">Shaxun</strain>
        <tissue evidence="1">Muscle</tissue>
    </source>
</reference>
<proteinExistence type="predicted"/>
<sequence>KPISHVNLRWSFTGFDGKDIRLESGLCLSSLLSVEKITINGKGKGNTLSEEEVIGLINYGIMSLRFEALRLRSCKLPSSIIRDSIPEESRSRNIKVISSDEACYLDLKSGKWRKPNDIETITEMCSDTLIIQRDISESVQRSVIELLVEASNHD</sequence>
<organism evidence="1 2">
    <name type="scientific">Stichopus japonicus</name>
    <name type="common">Sea cucumber</name>
    <dbReference type="NCBI Taxonomy" id="307972"/>
    <lineage>
        <taxon>Eukaryota</taxon>
        <taxon>Metazoa</taxon>
        <taxon>Echinodermata</taxon>
        <taxon>Eleutherozoa</taxon>
        <taxon>Echinozoa</taxon>
        <taxon>Holothuroidea</taxon>
        <taxon>Aspidochirotacea</taxon>
        <taxon>Aspidochirotida</taxon>
        <taxon>Stichopodidae</taxon>
        <taxon>Apostichopus</taxon>
    </lineage>
</organism>
<feature type="non-terminal residue" evidence="1">
    <location>
        <position position="154"/>
    </location>
</feature>
<evidence type="ECO:0000313" key="2">
    <source>
        <dbReference type="Proteomes" id="UP000230750"/>
    </source>
</evidence>
<feature type="non-terminal residue" evidence="1">
    <location>
        <position position="1"/>
    </location>
</feature>
<evidence type="ECO:0000313" key="1">
    <source>
        <dbReference type="EMBL" id="PIK34268.1"/>
    </source>
</evidence>
<accession>A0A2G8JEU2</accession>
<name>A0A2G8JEU2_STIJA</name>
<gene>
    <name evidence="1" type="ORF">BSL78_28907</name>
</gene>
<dbReference type="AlphaFoldDB" id="A0A2G8JEU2"/>
<keyword evidence="2" id="KW-1185">Reference proteome</keyword>
<dbReference type="Proteomes" id="UP000230750">
    <property type="component" value="Unassembled WGS sequence"/>
</dbReference>
<protein>
    <submittedName>
        <fullName evidence="1">Uncharacterized protein</fullName>
    </submittedName>
</protein>
<dbReference type="EMBL" id="MRZV01002229">
    <property type="protein sequence ID" value="PIK34268.1"/>
    <property type="molecule type" value="Genomic_DNA"/>
</dbReference>
<comment type="caution">
    <text evidence="1">The sequence shown here is derived from an EMBL/GenBank/DDBJ whole genome shotgun (WGS) entry which is preliminary data.</text>
</comment>